<dbReference type="InterPro" id="IPR051695">
    <property type="entry name" value="Phosphoglycerate_Mutase"/>
</dbReference>
<keyword evidence="5" id="KW-1185">Reference proteome</keyword>
<dbReference type="PANTHER" id="PTHR46517">
    <property type="entry name" value="FRUCTOSE-2,6-BISPHOSPHATASE TIGAR"/>
    <property type="match status" value="1"/>
</dbReference>
<dbReference type="SUPFAM" id="SSF53254">
    <property type="entry name" value="Phosphoglycerate mutase-like"/>
    <property type="match status" value="1"/>
</dbReference>
<feature type="binding site" evidence="3">
    <location>
        <begin position="11"/>
        <end position="18"/>
    </location>
    <ligand>
        <name>substrate</name>
    </ligand>
</feature>
<evidence type="ECO:0000256" key="1">
    <source>
        <dbReference type="ARBA" id="ARBA00022801"/>
    </source>
</evidence>
<reference evidence="4 5" key="1">
    <citation type="submission" date="2020-08" db="EMBL/GenBank/DDBJ databases">
        <title>Genomic Encyclopedia of Type Strains, Phase IV (KMG-IV): sequencing the most valuable type-strain genomes for metagenomic binning, comparative biology and taxonomic classification.</title>
        <authorList>
            <person name="Goeker M."/>
        </authorList>
    </citation>
    <scope>NUCLEOTIDE SEQUENCE [LARGE SCALE GENOMIC DNA]</scope>
    <source>
        <strain evidence="4 5">DSM 16325</strain>
    </source>
</reference>
<dbReference type="RefSeq" id="WP_183251195.1">
    <property type="nucleotide sequence ID" value="NZ_JACHEP010000001.1"/>
</dbReference>
<keyword evidence="1 4" id="KW-0378">Hydrolase</keyword>
<protein>
    <submittedName>
        <fullName evidence="4">Alpha-ribazole phosphatase</fullName>
        <ecNumber evidence="4">3.1.3.73</ecNumber>
    </submittedName>
</protein>
<dbReference type="Pfam" id="PF00300">
    <property type="entry name" value="His_Phos_1"/>
    <property type="match status" value="1"/>
</dbReference>
<evidence type="ECO:0000256" key="2">
    <source>
        <dbReference type="PIRSR" id="PIRSR613078-1"/>
    </source>
</evidence>
<dbReference type="GO" id="GO:0004331">
    <property type="term" value="F:fructose-2,6-bisphosphate 2-phosphatase activity"/>
    <property type="evidence" value="ECO:0007669"/>
    <property type="project" value="TreeGrafter"/>
</dbReference>
<dbReference type="Gene3D" id="3.40.50.1240">
    <property type="entry name" value="Phosphoglycerate mutase-like"/>
    <property type="match status" value="1"/>
</dbReference>
<dbReference type="EC" id="3.1.3.73" evidence="4"/>
<evidence type="ECO:0000313" key="5">
    <source>
        <dbReference type="Proteomes" id="UP000520011"/>
    </source>
</evidence>
<dbReference type="AlphaFoldDB" id="A0A7W8IMY0"/>
<comment type="caution">
    <text evidence="4">The sequence shown here is derived from an EMBL/GenBank/DDBJ whole genome shotgun (WGS) entry which is preliminary data.</text>
</comment>
<dbReference type="GO" id="GO:0043755">
    <property type="term" value="F:alpha-ribazole phosphatase activity"/>
    <property type="evidence" value="ECO:0007669"/>
    <property type="project" value="UniProtKB-EC"/>
</dbReference>
<gene>
    <name evidence="4" type="ORF">HNQ34_000539</name>
</gene>
<organism evidence="4 5">
    <name type="scientific">Anoxybacteroides tepidamans</name>
    <dbReference type="NCBI Taxonomy" id="265948"/>
    <lineage>
        <taxon>Bacteria</taxon>
        <taxon>Bacillati</taxon>
        <taxon>Bacillota</taxon>
        <taxon>Bacilli</taxon>
        <taxon>Bacillales</taxon>
        <taxon>Anoxybacillaceae</taxon>
        <taxon>Anoxybacteroides</taxon>
    </lineage>
</organism>
<dbReference type="EMBL" id="JACHEP010000001">
    <property type="protein sequence ID" value="MBB5323462.1"/>
    <property type="molecule type" value="Genomic_DNA"/>
</dbReference>
<dbReference type="InterPro" id="IPR013078">
    <property type="entry name" value="His_Pase_superF_clade-1"/>
</dbReference>
<dbReference type="InterPro" id="IPR029033">
    <property type="entry name" value="His_PPase_superfam"/>
</dbReference>
<feature type="active site" description="Proton donor/acceptor" evidence="2">
    <location>
        <position position="84"/>
    </location>
</feature>
<evidence type="ECO:0000313" key="4">
    <source>
        <dbReference type="EMBL" id="MBB5323462.1"/>
    </source>
</evidence>
<dbReference type="GO" id="GO:0045820">
    <property type="term" value="P:negative regulation of glycolytic process"/>
    <property type="evidence" value="ECO:0007669"/>
    <property type="project" value="TreeGrafter"/>
</dbReference>
<feature type="active site" description="Tele-phosphohistidine intermediate" evidence="2">
    <location>
        <position position="12"/>
    </location>
</feature>
<sequence length="217" mass="25327">MVHHLAFTFLRHGITKENEEKRYIGFTDVPVTEQEMKRLREADIRLGSYPDLIVTSDLLRCRQTCDMLFGNMSIPIYEMREWREINFGDWEGKTFAELKEVKEYSEWLESPFSVAPPNGEHYRDFQQRVEQALTQTIKLAEQHAVSHILVITHGGPIRYLLEQYAPLERPFWEWLVPFGGGFTLQSTIERWKERKRCISLSEVPFKGNGNGCAAITS</sequence>
<accession>A0A7W8IMY0</accession>
<evidence type="ECO:0000256" key="3">
    <source>
        <dbReference type="PIRSR" id="PIRSR613078-2"/>
    </source>
</evidence>
<name>A0A7W8IMY0_9BACL</name>
<dbReference type="CDD" id="cd07067">
    <property type="entry name" value="HP_PGM_like"/>
    <property type="match status" value="1"/>
</dbReference>
<dbReference type="GO" id="GO:0043456">
    <property type="term" value="P:regulation of pentose-phosphate shunt"/>
    <property type="evidence" value="ECO:0007669"/>
    <property type="project" value="TreeGrafter"/>
</dbReference>
<dbReference type="GO" id="GO:0005829">
    <property type="term" value="C:cytosol"/>
    <property type="evidence" value="ECO:0007669"/>
    <property type="project" value="TreeGrafter"/>
</dbReference>
<proteinExistence type="predicted"/>
<dbReference type="PANTHER" id="PTHR46517:SF1">
    <property type="entry name" value="FRUCTOSE-2,6-BISPHOSPHATASE TIGAR"/>
    <property type="match status" value="1"/>
</dbReference>
<dbReference type="Proteomes" id="UP000520011">
    <property type="component" value="Unassembled WGS sequence"/>
</dbReference>
<feature type="binding site" evidence="3">
    <location>
        <position position="60"/>
    </location>
    <ligand>
        <name>substrate</name>
    </ligand>
</feature>
<dbReference type="SMART" id="SM00855">
    <property type="entry name" value="PGAM"/>
    <property type="match status" value="1"/>
</dbReference>